<dbReference type="InterPro" id="IPR015946">
    <property type="entry name" value="KH_dom-like_a/b"/>
</dbReference>
<protein>
    <recommendedName>
        <fullName evidence="3">OsmC-like protein</fullName>
    </recommendedName>
</protein>
<dbReference type="AlphaFoldDB" id="A0A150IZI3"/>
<proteinExistence type="predicted"/>
<name>A0A150IZI3_9EURY</name>
<dbReference type="EMBL" id="LNGC01000074">
    <property type="protein sequence ID" value="KYC50377.1"/>
    <property type="molecule type" value="Genomic_DNA"/>
</dbReference>
<gene>
    <name evidence="1" type="ORF">AMQ22_01469</name>
</gene>
<sequence length="140" mass="15780">MSKDTLKASVSWQKDMEYLCKDSVGHEILFGASKAFGGTGEYPIPLEGLLATAGACIAVNTQIILRQRGKDYTYFNVEVQGTRKDEYPRIFEKIHAKIKIKGNLEKDEVKEIIQEVITKFCPITVILGLTAELTWDYTMD</sequence>
<dbReference type="PANTHER" id="PTHR34352">
    <property type="entry name" value="PROTEIN YHFA"/>
    <property type="match status" value="1"/>
</dbReference>
<dbReference type="InterPro" id="IPR003718">
    <property type="entry name" value="OsmC/Ohr_fam"/>
</dbReference>
<evidence type="ECO:0008006" key="3">
    <source>
        <dbReference type="Google" id="ProtNLM"/>
    </source>
</evidence>
<dbReference type="PANTHER" id="PTHR34352:SF1">
    <property type="entry name" value="PROTEIN YHFA"/>
    <property type="match status" value="1"/>
</dbReference>
<dbReference type="SUPFAM" id="SSF82784">
    <property type="entry name" value="OsmC-like"/>
    <property type="match status" value="1"/>
</dbReference>
<organism evidence="1 2">
    <name type="scientific">Candidatus Methanofastidiosum methylothiophilum</name>
    <dbReference type="NCBI Taxonomy" id="1705564"/>
    <lineage>
        <taxon>Archaea</taxon>
        <taxon>Methanobacteriati</taxon>
        <taxon>Methanobacteriota</taxon>
        <taxon>Stenosarchaea group</taxon>
        <taxon>Candidatus Methanofastidiosia</taxon>
        <taxon>Candidatus Methanofastidiosales</taxon>
        <taxon>Candidatus Methanofastidiosaceae</taxon>
        <taxon>Candidatus Methanofastidiosum</taxon>
    </lineage>
</organism>
<accession>A0A150IZI3</accession>
<dbReference type="Proteomes" id="UP000075398">
    <property type="component" value="Unassembled WGS sequence"/>
</dbReference>
<evidence type="ECO:0000313" key="1">
    <source>
        <dbReference type="EMBL" id="KYC50377.1"/>
    </source>
</evidence>
<comment type="caution">
    <text evidence="1">The sequence shown here is derived from an EMBL/GenBank/DDBJ whole genome shotgun (WGS) entry which is preliminary data.</text>
</comment>
<reference evidence="1 2" key="1">
    <citation type="journal article" date="2016" name="ISME J.">
        <title>Chasing the elusive Euryarchaeota class WSA2: genomes reveal a uniquely fastidious methyl-reducing methanogen.</title>
        <authorList>
            <person name="Nobu M.K."/>
            <person name="Narihiro T."/>
            <person name="Kuroda K."/>
            <person name="Mei R."/>
            <person name="Liu W.T."/>
        </authorList>
    </citation>
    <scope>NUCLEOTIDE SEQUENCE [LARGE SCALE GENOMIC DNA]</scope>
    <source>
        <strain evidence="1">U1lsi0528_Bin055</strain>
    </source>
</reference>
<dbReference type="Gene3D" id="3.30.300.20">
    <property type="match status" value="1"/>
</dbReference>
<dbReference type="InterPro" id="IPR036102">
    <property type="entry name" value="OsmC/Ohrsf"/>
</dbReference>
<dbReference type="Pfam" id="PF02566">
    <property type="entry name" value="OsmC"/>
    <property type="match status" value="1"/>
</dbReference>
<evidence type="ECO:0000313" key="2">
    <source>
        <dbReference type="Proteomes" id="UP000075398"/>
    </source>
</evidence>